<dbReference type="Proteomes" id="UP001596989">
    <property type="component" value="Unassembled WGS sequence"/>
</dbReference>
<dbReference type="Gene3D" id="3.40.50.720">
    <property type="entry name" value="NAD(P)-binding Rossmann-like Domain"/>
    <property type="match status" value="1"/>
</dbReference>
<dbReference type="PANTHER" id="PTHR48075:SF7">
    <property type="entry name" value="3-HYDROXYACYL-COA DEHYDROGENASE-RELATED"/>
    <property type="match status" value="1"/>
</dbReference>
<evidence type="ECO:0000256" key="2">
    <source>
        <dbReference type="ARBA" id="ARBA00023002"/>
    </source>
</evidence>
<evidence type="ECO:0000313" key="8">
    <source>
        <dbReference type="EMBL" id="MFD0960093.1"/>
    </source>
</evidence>
<evidence type="ECO:0000259" key="7">
    <source>
        <dbReference type="Pfam" id="PF16113"/>
    </source>
</evidence>
<sequence>MMPSHGRIRQADRVSRCVVIGSGIMGAGIAAHLANAGMQVTLLDIVPGSLTTEERSKGLTLGDAKVRNRLADEAVKRIHHAKPPMLYDPSWISRIRTGNLSDHLSAAGEADWIIEAVVERLDIKRKVLESIDTARRPGSLVTTNTSGLSVGAMAEGRSGDFRQHFAATHFFNPPRYMKLVEIVPTADTSPETVTLLTELCERRLGKGVVLARDTVNFIANRIGAHGMLVTLEEALRCGLTVEETDALTGTAMGRPKTATFRMMDMVGLDTLLHVVDNVLDRSADPAERAIFARPQLLVKLVESGRLGSKSGAGFYRKTAGTDGRSMIQSLRFPTLEYGSPSRASSPVLEAVKAAGGAAAKVRALLSAAPKHTHSQFAWACLKRTLLYAASLNGVIADHLTDIDKAMRWGFNWELGPFQLWDAIGLEQSVRRMEQEGDVVPAWVKEWIAGGNSSFYRCEGTKRLFAHDGGYREESGEGDCISLAGLKEAGRTVLSTPGASLIDIGDDVVCLEFHSTSNAIGGDILSAITLSAEEVSRNWRGLVIANEGRNFCVGANLALLLMEAQSGDWDEVEDIIRYFQRSMGLLASLDRPVVAAPHRMTLGGGVEACLPADRIIYSPETYFGLVETGVGLIPAGGGSMAAAMLAADRAQAASGGRSEASPMLLQPQLNQLFETIALAKHSTSGFGVRALGFHRPGDRVIMRQDARIGEAKHECLELDRQGYSPPSQPLIPVAGGEGKAVLALAIQSMKHSGYISPHDELIAGKLAHVLSGGDVAFGTKVSGQYLLDLECEAFLSLCGEPKTQQRMSHMLETNKPLRN</sequence>
<name>A0ABW3HRA1_9BACL</name>
<dbReference type="RefSeq" id="WP_377564430.1">
    <property type="nucleotide sequence ID" value="NZ_JBHTJZ010000012.1"/>
</dbReference>
<keyword evidence="9" id="KW-1185">Reference proteome</keyword>
<dbReference type="InterPro" id="IPR006108">
    <property type="entry name" value="3HC_DH_C"/>
</dbReference>
<dbReference type="EMBL" id="JBHTJZ010000012">
    <property type="protein sequence ID" value="MFD0960093.1"/>
    <property type="molecule type" value="Genomic_DNA"/>
</dbReference>
<dbReference type="InterPro" id="IPR029045">
    <property type="entry name" value="ClpP/crotonase-like_dom_sf"/>
</dbReference>
<dbReference type="SUPFAM" id="SSF51735">
    <property type="entry name" value="NAD(P)-binding Rossmann-fold domains"/>
    <property type="match status" value="1"/>
</dbReference>
<feature type="domain" description="Enoyl-CoA hydratase/isomerase" evidence="7">
    <location>
        <begin position="509"/>
        <end position="641"/>
    </location>
</feature>
<dbReference type="Gene3D" id="3.90.226.10">
    <property type="entry name" value="2-enoyl-CoA Hydratase, Chain A, domain 1"/>
    <property type="match status" value="1"/>
</dbReference>
<protein>
    <submittedName>
        <fullName evidence="8">3-hydroxyacyl-CoA dehydrogenase/enoyl-CoA hydratase family protein</fullName>
    </submittedName>
</protein>
<feature type="domain" description="3-hydroxyacyl-CoA dehydrogenase C-terminal" evidence="5">
    <location>
        <begin position="217"/>
        <end position="316"/>
    </location>
</feature>
<evidence type="ECO:0000256" key="3">
    <source>
        <dbReference type="ARBA" id="ARBA00023027"/>
    </source>
</evidence>
<dbReference type="SUPFAM" id="SSF48179">
    <property type="entry name" value="6-phosphogluconate dehydrogenase C-terminal domain-like"/>
    <property type="match status" value="2"/>
</dbReference>
<feature type="domain" description="3-hydroxyacyl-CoA dehydrogenase NAD binding" evidence="6">
    <location>
        <begin position="18"/>
        <end position="213"/>
    </location>
</feature>
<keyword evidence="2" id="KW-0560">Oxidoreductase</keyword>
<evidence type="ECO:0000256" key="4">
    <source>
        <dbReference type="ARBA" id="ARBA00049556"/>
    </source>
</evidence>
<dbReference type="InterPro" id="IPR006176">
    <property type="entry name" value="3-OHacyl-CoA_DH_NAD-bd"/>
</dbReference>
<proteinExistence type="inferred from homology"/>
<dbReference type="Pfam" id="PF16113">
    <property type="entry name" value="ECH_2"/>
    <property type="match status" value="1"/>
</dbReference>
<dbReference type="InterPro" id="IPR036291">
    <property type="entry name" value="NAD(P)-bd_dom_sf"/>
</dbReference>
<evidence type="ECO:0000313" key="9">
    <source>
        <dbReference type="Proteomes" id="UP001596989"/>
    </source>
</evidence>
<gene>
    <name evidence="8" type="ORF">ACFQ2I_11875</name>
</gene>
<evidence type="ECO:0000259" key="6">
    <source>
        <dbReference type="Pfam" id="PF02737"/>
    </source>
</evidence>
<dbReference type="Pfam" id="PF02737">
    <property type="entry name" value="3HCDH_N"/>
    <property type="match status" value="1"/>
</dbReference>
<dbReference type="Gene3D" id="1.10.1040.50">
    <property type="match status" value="1"/>
</dbReference>
<evidence type="ECO:0000256" key="1">
    <source>
        <dbReference type="ARBA" id="ARBA00009463"/>
    </source>
</evidence>
<comment type="caution">
    <text evidence="8">The sequence shown here is derived from an EMBL/GenBank/DDBJ whole genome shotgun (WGS) entry which is preliminary data.</text>
</comment>
<dbReference type="InterPro" id="IPR008927">
    <property type="entry name" value="6-PGluconate_DH-like_C_sf"/>
</dbReference>
<reference evidence="9" key="1">
    <citation type="journal article" date="2019" name="Int. J. Syst. Evol. Microbiol.">
        <title>The Global Catalogue of Microorganisms (GCM) 10K type strain sequencing project: providing services to taxonomists for standard genome sequencing and annotation.</title>
        <authorList>
            <consortium name="The Broad Institute Genomics Platform"/>
            <consortium name="The Broad Institute Genome Sequencing Center for Infectious Disease"/>
            <person name="Wu L."/>
            <person name="Ma J."/>
        </authorList>
    </citation>
    <scope>NUCLEOTIDE SEQUENCE [LARGE SCALE GENOMIC DNA]</scope>
    <source>
        <strain evidence="9">CCUG 59129</strain>
    </source>
</reference>
<keyword evidence="3" id="KW-0520">NAD</keyword>
<dbReference type="InterPro" id="IPR045004">
    <property type="entry name" value="ECH_dom"/>
</dbReference>
<evidence type="ECO:0000259" key="5">
    <source>
        <dbReference type="Pfam" id="PF00725"/>
    </source>
</evidence>
<comment type="similarity">
    <text evidence="1">Belongs to the 3-hydroxyacyl-CoA dehydrogenase family.</text>
</comment>
<accession>A0ABW3HRA1</accession>
<dbReference type="Pfam" id="PF00725">
    <property type="entry name" value="3HCDH"/>
    <property type="match status" value="1"/>
</dbReference>
<comment type="catalytic activity">
    <reaction evidence="4">
        <text>a (3S)-3-hydroxyacyl-CoA + NAD(+) = a 3-oxoacyl-CoA + NADH + H(+)</text>
        <dbReference type="Rhea" id="RHEA:22432"/>
        <dbReference type="ChEBI" id="CHEBI:15378"/>
        <dbReference type="ChEBI" id="CHEBI:57318"/>
        <dbReference type="ChEBI" id="CHEBI:57540"/>
        <dbReference type="ChEBI" id="CHEBI:57945"/>
        <dbReference type="ChEBI" id="CHEBI:90726"/>
        <dbReference type="EC" id="1.1.1.35"/>
    </reaction>
</comment>
<dbReference type="PANTHER" id="PTHR48075">
    <property type="entry name" value="3-HYDROXYACYL-COA DEHYDROGENASE FAMILY PROTEIN"/>
    <property type="match status" value="1"/>
</dbReference>
<organism evidence="8 9">
    <name type="scientific">Paenibacillus chungangensis</name>
    <dbReference type="NCBI Taxonomy" id="696535"/>
    <lineage>
        <taxon>Bacteria</taxon>
        <taxon>Bacillati</taxon>
        <taxon>Bacillota</taxon>
        <taxon>Bacilli</taxon>
        <taxon>Bacillales</taxon>
        <taxon>Paenibacillaceae</taxon>
        <taxon>Paenibacillus</taxon>
    </lineage>
</organism>
<dbReference type="CDD" id="cd06558">
    <property type="entry name" value="crotonase-like"/>
    <property type="match status" value="1"/>
</dbReference>
<dbReference type="SUPFAM" id="SSF52096">
    <property type="entry name" value="ClpP/crotonase"/>
    <property type="match status" value="1"/>
</dbReference>